<dbReference type="PANTHER" id="PTHR37953:SF1">
    <property type="entry name" value="UPF0127 PROTEIN MJ1496"/>
    <property type="match status" value="1"/>
</dbReference>
<evidence type="ECO:0008006" key="4">
    <source>
        <dbReference type="Google" id="ProtNLM"/>
    </source>
</evidence>
<dbReference type="Pfam" id="PF02643">
    <property type="entry name" value="DUF192"/>
    <property type="match status" value="1"/>
</dbReference>
<dbReference type="InterPro" id="IPR038695">
    <property type="entry name" value="Saro_0823-like_sf"/>
</dbReference>
<keyword evidence="1" id="KW-0812">Transmembrane</keyword>
<name>A0A0G0M1R7_9BACT</name>
<dbReference type="Proteomes" id="UP000034932">
    <property type="component" value="Unassembled WGS sequence"/>
</dbReference>
<organism evidence="2 3">
    <name type="scientific">Candidatus Woesebacteria bacterium GW2011_GWB1_39_10b</name>
    <dbReference type="NCBI Taxonomy" id="1618573"/>
    <lineage>
        <taxon>Bacteria</taxon>
        <taxon>Candidatus Woeseibacteriota</taxon>
    </lineage>
</organism>
<reference evidence="2 3" key="1">
    <citation type="journal article" date="2015" name="Nature">
        <title>rRNA introns, odd ribosomes, and small enigmatic genomes across a large radiation of phyla.</title>
        <authorList>
            <person name="Brown C.T."/>
            <person name="Hug L.A."/>
            <person name="Thomas B.C."/>
            <person name="Sharon I."/>
            <person name="Castelle C.J."/>
            <person name="Singh A."/>
            <person name="Wilkins M.J."/>
            <person name="Williams K.H."/>
            <person name="Banfield J.F."/>
        </authorList>
    </citation>
    <scope>NUCLEOTIDE SEQUENCE [LARGE SCALE GENOMIC DNA]</scope>
</reference>
<evidence type="ECO:0000313" key="3">
    <source>
        <dbReference type="Proteomes" id="UP000034932"/>
    </source>
</evidence>
<dbReference type="STRING" id="1618573.UT19_C0003G0075"/>
<proteinExistence type="predicted"/>
<dbReference type="AlphaFoldDB" id="A0A0G0M1R7"/>
<keyword evidence="1" id="KW-1133">Transmembrane helix</keyword>
<comment type="caution">
    <text evidence="2">The sequence shown here is derived from an EMBL/GenBank/DDBJ whole genome shotgun (WGS) entry which is preliminary data.</text>
</comment>
<keyword evidence="1" id="KW-0472">Membrane</keyword>
<dbReference type="Gene3D" id="2.60.120.1140">
    <property type="entry name" value="Protein of unknown function DUF192"/>
    <property type="match status" value="1"/>
</dbReference>
<dbReference type="EMBL" id="LBVW01000003">
    <property type="protein sequence ID" value="KKQ94270.1"/>
    <property type="molecule type" value="Genomic_DNA"/>
</dbReference>
<dbReference type="InterPro" id="IPR003795">
    <property type="entry name" value="DUF192"/>
</dbReference>
<gene>
    <name evidence="2" type="ORF">UT19_C0003G0075</name>
</gene>
<evidence type="ECO:0000256" key="1">
    <source>
        <dbReference type="SAM" id="Phobius"/>
    </source>
</evidence>
<evidence type="ECO:0000313" key="2">
    <source>
        <dbReference type="EMBL" id="KKQ94270.1"/>
    </source>
</evidence>
<feature type="transmembrane region" description="Helical" evidence="1">
    <location>
        <begin position="6"/>
        <end position="22"/>
    </location>
</feature>
<protein>
    <recommendedName>
        <fullName evidence="4">DUF192 domain-containing protein</fullName>
    </recommendedName>
</protein>
<sequence length="169" mass="18924">MSKKLIIVGIAVIISGLFLVLFKDRLLNSELNSKSPITQIDFKDSRPQIRVGNADIFIDIADDNEEKAKGLSGRKSLKDNEGMLFVFENTSYPSFWMKDMLIPIDIIWIVDEKIVKIDSNVPAPSPGAPDQELPLYQPPTGIDYVLEVNAGFSEKNEIKVEDNVDLTQI</sequence>
<dbReference type="PANTHER" id="PTHR37953">
    <property type="entry name" value="UPF0127 PROTEIN MJ1496"/>
    <property type="match status" value="1"/>
</dbReference>
<accession>A0A0G0M1R7</accession>